<organism evidence="4 5">
    <name type="scientific">Luteimonas terricola</name>
    <dbReference type="NCBI Taxonomy" id="645597"/>
    <lineage>
        <taxon>Bacteria</taxon>
        <taxon>Pseudomonadati</taxon>
        <taxon>Pseudomonadota</taxon>
        <taxon>Gammaproteobacteria</taxon>
        <taxon>Lysobacterales</taxon>
        <taxon>Lysobacteraceae</taxon>
        <taxon>Luteimonas</taxon>
    </lineage>
</organism>
<protein>
    <submittedName>
        <fullName evidence="4">Morphogene protein BolA</fullName>
    </submittedName>
</protein>
<dbReference type="RefSeq" id="WP_132986783.1">
    <property type="nucleotide sequence ID" value="NZ_BMME01000001.1"/>
</dbReference>
<evidence type="ECO:0000313" key="4">
    <source>
        <dbReference type="EMBL" id="GGK14011.1"/>
    </source>
</evidence>
<name>A0ABQ2EMA3_9GAMM</name>
<comment type="similarity">
    <text evidence="1 2">Belongs to the BolA/IbaG family.</text>
</comment>
<dbReference type="InterPro" id="IPR050961">
    <property type="entry name" value="BolA/IbaG_stress_morph_reg"/>
</dbReference>
<evidence type="ECO:0000313" key="5">
    <source>
        <dbReference type="Proteomes" id="UP000599009"/>
    </source>
</evidence>
<accession>A0ABQ2EMA3</accession>
<gene>
    <name evidence="4" type="primary">bolA</name>
    <name evidence="4" type="ORF">GCM10011394_24180</name>
</gene>
<dbReference type="InterPro" id="IPR036065">
    <property type="entry name" value="BolA-like_sf"/>
</dbReference>
<dbReference type="PANTHER" id="PTHR46229:SF2">
    <property type="entry name" value="BOLA-LIKE PROTEIN 1"/>
    <property type="match status" value="1"/>
</dbReference>
<reference evidence="5" key="1">
    <citation type="journal article" date="2019" name="Int. J. Syst. Evol. Microbiol.">
        <title>The Global Catalogue of Microorganisms (GCM) 10K type strain sequencing project: providing services to taxonomists for standard genome sequencing and annotation.</title>
        <authorList>
            <consortium name="The Broad Institute Genomics Platform"/>
            <consortium name="The Broad Institute Genome Sequencing Center for Infectious Disease"/>
            <person name="Wu L."/>
            <person name="Ma J."/>
        </authorList>
    </citation>
    <scope>NUCLEOTIDE SEQUENCE [LARGE SCALE GENOMIC DNA]</scope>
    <source>
        <strain evidence="5">CGMCC 1.8985</strain>
    </source>
</reference>
<evidence type="ECO:0000256" key="1">
    <source>
        <dbReference type="ARBA" id="ARBA00005578"/>
    </source>
</evidence>
<evidence type="ECO:0000256" key="3">
    <source>
        <dbReference type="SAM" id="MobiDB-lite"/>
    </source>
</evidence>
<dbReference type="Pfam" id="PF01722">
    <property type="entry name" value="BolA"/>
    <property type="match status" value="1"/>
</dbReference>
<dbReference type="PANTHER" id="PTHR46229">
    <property type="entry name" value="BOLA TRANSCRIPTION REGULATOR"/>
    <property type="match status" value="1"/>
</dbReference>
<dbReference type="PIRSF" id="PIRSF003113">
    <property type="entry name" value="BolA"/>
    <property type="match status" value="1"/>
</dbReference>
<feature type="region of interest" description="Disordered" evidence="3">
    <location>
        <begin position="82"/>
        <end position="104"/>
    </location>
</feature>
<dbReference type="InterPro" id="IPR002634">
    <property type="entry name" value="BolA"/>
</dbReference>
<comment type="caution">
    <text evidence="4">The sequence shown here is derived from an EMBL/GenBank/DDBJ whole genome shotgun (WGS) entry which is preliminary data.</text>
</comment>
<keyword evidence="5" id="KW-1185">Reference proteome</keyword>
<dbReference type="SUPFAM" id="SSF82657">
    <property type="entry name" value="BolA-like"/>
    <property type="match status" value="1"/>
</dbReference>
<dbReference type="EMBL" id="BMME01000001">
    <property type="protein sequence ID" value="GGK14011.1"/>
    <property type="molecule type" value="Genomic_DNA"/>
</dbReference>
<proteinExistence type="inferred from homology"/>
<sequence>MSTKADRIRAALGALSPTHLDVLDESHMHSRGLETHYKAVVVSEVFDGTSPVRRHQAVYAAVGGLMGEIHALALHTYTPQEWAQQEGGAPDSPGCMGGSKHDRA</sequence>
<dbReference type="Proteomes" id="UP000599009">
    <property type="component" value="Unassembled WGS sequence"/>
</dbReference>
<evidence type="ECO:0000256" key="2">
    <source>
        <dbReference type="RuleBase" id="RU003860"/>
    </source>
</evidence>
<dbReference type="Gene3D" id="3.10.20.90">
    <property type="entry name" value="Phosphatidylinositol 3-kinase Catalytic Subunit, Chain A, domain 1"/>
    <property type="match status" value="1"/>
</dbReference>